<dbReference type="Gene3D" id="3.50.50.60">
    <property type="entry name" value="FAD/NAD(P)-binding domain"/>
    <property type="match status" value="2"/>
</dbReference>
<protein>
    <submittedName>
        <fullName evidence="10">5-demethoxyubiquinol-8 5-hydroxylase UbiM</fullName>
    </submittedName>
</protein>
<dbReference type="NCBIfam" id="NF006593">
    <property type="entry name" value="PRK09126.1"/>
    <property type="match status" value="1"/>
</dbReference>
<dbReference type="GO" id="GO:0071949">
    <property type="term" value="F:FAD binding"/>
    <property type="evidence" value="ECO:0007669"/>
    <property type="project" value="InterPro"/>
</dbReference>
<comment type="caution">
    <text evidence="10">The sequence shown here is derived from an EMBL/GenBank/DDBJ whole genome shotgun (WGS) entry which is preliminary data.</text>
</comment>
<feature type="compositionally biased region" description="Low complexity" evidence="8">
    <location>
        <begin position="21"/>
        <end position="36"/>
    </location>
</feature>
<dbReference type="AlphaFoldDB" id="A0A7C9PI15"/>
<keyword evidence="4" id="KW-0285">Flavoprotein</keyword>
<dbReference type="InterPro" id="IPR051205">
    <property type="entry name" value="UbiH/COQ6_monooxygenase"/>
</dbReference>
<evidence type="ECO:0000256" key="7">
    <source>
        <dbReference type="ARBA" id="ARBA00023033"/>
    </source>
</evidence>
<gene>
    <name evidence="10" type="primary">ubiM</name>
    <name evidence="10" type="ORF">G3A44_10675</name>
</gene>
<dbReference type="EMBL" id="JAAGOH010000011">
    <property type="protein sequence ID" value="NDY91650.1"/>
    <property type="molecule type" value="Genomic_DNA"/>
</dbReference>
<keyword evidence="5" id="KW-0274">FAD</keyword>
<evidence type="ECO:0000256" key="2">
    <source>
        <dbReference type="ARBA" id="ARBA00004749"/>
    </source>
</evidence>
<dbReference type="GO" id="GO:0006744">
    <property type="term" value="P:ubiquinone biosynthetic process"/>
    <property type="evidence" value="ECO:0007669"/>
    <property type="project" value="UniProtKB-UniPathway"/>
</dbReference>
<dbReference type="PANTHER" id="PTHR43876">
    <property type="entry name" value="UBIQUINONE BIOSYNTHESIS MONOOXYGENASE COQ6, MITOCHONDRIAL"/>
    <property type="match status" value="1"/>
</dbReference>
<dbReference type="InterPro" id="IPR002938">
    <property type="entry name" value="FAD-bd"/>
</dbReference>
<evidence type="ECO:0000256" key="8">
    <source>
        <dbReference type="SAM" id="MobiDB-lite"/>
    </source>
</evidence>
<evidence type="ECO:0000259" key="9">
    <source>
        <dbReference type="Pfam" id="PF01494"/>
    </source>
</evidence>
<evidence type="ECO:0000256" key="3">
    <source>
        <dbReference type="ARBA" id="ARBA00005349"/>
    </source>
</evidence>
<feature type="domain" description="FAD-binding" evidence="9">
    <location>
        <begin position="35"/>
        <end position="350"/>
    </location>
</feature>
<feature type="region of interest" description="Disordered" evidence="8">
    <location>
        <begin position="1"/>
        <end position="36"/>
    </location>
</feature>
<evidence type="ECO:0000256" key="5">
    <source>
        <dbReference type="ARBA" id="ARBA00022827"/>
    </source>
</evidence>
<keyword evidence="7" id="KW-0503">Monooxygenase</keyword>
<organism evidence="10 11">
    <name type="scientific">Ideonella livida</name>
    <dbReference type="NCBI Taxonomy" id="2707176"/>
    <lineage>
        <taxon>Bacteria</taxon>
        <taxon>Pseudomonadati</taxon>
        <taxon>Pseudomonadota</taxon>
        <taxon>Betaproteobacteria</taxon>
        <taxon>Burkholderiales</taxon>
        <taxon>Sphaerotilaceae</taxon>
        <taxon>Ideonella</taxon>
    </lineage>
</organism>
<keyword evidence="6" id="KW-0560">Oxidoreductase</keyword>
<dbReference type="Proteomes" id="UP000484255">
    <property type="component" value="Unassembled WGS sequence"/>
</dbReference>
<dbReference type="NCBIfam" id="TIGR01988">
    <property type="entry name" value="Ubi-OHases"/>
    <property type="match status" value="1"/>
</dbReference>
<feature type="region of interest" description="Disordered" evidence="8">
    <location>
        <begin position="448"/>
        <end position="473"/>
    </location>
</feature>
<dbReference type="InterPro" id="IPR036188">
    <property type="entry name" value="FAD/NAD-bd_sf"/>
</dbReference>
<evidence type="ECO:0000313" key="11">
    <source>
        <dbReference type="Proteomes" id="UP000484255"/>
    </source>
</evidence>
<dbReference type="InterPro" id="IPR010971">
    <property type="entry name" value="UbiH/COQ6"/>
</dbReference>
<dbReference type="GO" id="GO:0004497">
    <property type="term" value="F:monooxygenase activity"/>
    <property type="evidence" value="ECO:0007669"/>
    <property type="project" value="UniProtKB-KW"/>
</dbReference>
<evidence type="ECO:0000313" key="10">
    <source>
        <dbReference type="EMBL" id="NDY91650.1"/>
    </source>
</evidence>
<dbReference type="PRINTS" id="PR00420">
    <property type="entry name" value="RNGMNOXGNASE"/>
</dbReference>
<dbReference type="UniPathway" id="UPA00232"/>
<comment type="similarity">
    <text evidence="3">Belongs to the UbiH/COQ6 family.</text>
</comment>
<accession>A0A7C9PI15</accession>
<evidence type="ECO:0000256" key="4">
    <source>
        <dbReference type="ARBA" id="ARBA00022630"/>
    </source>
</evidence>
<dbReference type="PANTHER" id="PTHR43876:SF25">
    <property type="entry name" value="MONOOXYGENASE NMA2164"/>
    <property type="match status" value="1"/>
</dbReference>
<comment type="pathway">
    <text evidence="2">Cofactor biosynthesis; ubiquinone biosynthesis.</text>
</comment>
<sequence>MRSWLPGRRRGRARCPKDDPVNASDAPSPSSPGPDVLIVGAGPAGLALACALADAGLRSHVLEQQPLDALVDPPEDGRDIALTHRARRIFTQLGLWERLPQEEIAPLLRAQVTNGDSPHVLPFSAEDDGHPQLGWLVPNHRIRAACHAGARARATHITLTGDARVTGLSRDADRATLTLADGQTLSAPLVVAADSRFSTVRRMAGIGARMLDFGRTAIVCRMAHSLPHDGTAHECFLHGHTLAMLPMAGHQSSAVWTVKSDGAAAILGLSPEGFAQAVDEAFGHKLGTLTQSGQRHAYPLVAVYAERFCGPRFVLVGDSAVGMHPVTAHGYNFGLYGVEVLAAELARAHAAGRDLGDASSPHSPLQAYAREHQRVTLPIYLGTNVVVKLFTNDQPAAKLAREAIVRATNLLPPIKAAVTRQLTGDRLGSPLGALAPGWLRERLRDLPPPPRPGWPPLPSLPGLLERLPLPPRR</sequence>
<dbReference type="GO" id="GO:0016705">
    <property type="term" value="F:oxidoreductase activity, acting on paired donors, with incorporation or reduction of molecular oxygen"/>
    <property type="evidence" value="ECO:0007669"/>
    <property type="project" value="InterPro"/>
</dbReference>
<dbReference type="Pfam" id="PF01494">
    <property type="entry name" value="FAD_binding_3"/>
    <property type="match status" value="1"/>
</dbReference>
<comment type="cofactor">
    <cofactor evidence="1">
        <name>FAD</name>
        <dbReference type="ChEBI" id="CHEBI:57692"/>
    </cofactor>
</comment>
<reference evidence="10 11" key="1">
    <citation type="submission" date="2020-02" db="EMBL/GenBank/DDBJ databases">
        <title>Ideonella bacterium strain TBM-1.</title>
        <authorList>
            <person name="Chen W.-M."/>
        </authorList>
    </citation>
    <scope>NUCLEOTIDE SEQUENCE [LARGE SCALE GENOMIC DNA]</scope>
    <source>
        <strain evidence="10 11">TBM-1</strain>
    </source>
</reference>
<feature type="compositionally biased region" description="Pro residues" evidence="8">
    <location>
        <begin position="448"/>
        <end position="459"/>
    </location>
</feature>
<dbReference type="SUPFAM" id="SSF51905">
    <property type="entry name" value="FAD/NAD(P)-binding domain"/>
    <property type="match status" value="1"/>
</dbReference>
<name>A0A7C9PI15_9BURK</name>
<evidence type="ECO:0000256" key="6">
    <source>
        <dbReference type="ARBA" id="ARBA00023002"/>
    </source>
</evidence>
<keyword evidence="11" id="KW-1185">Reference proteome</keyword>
<evidence type="ECO:0000256" key="1">
    <source>
        <dbReference type="ARBA" id="ARBA00001974"/>
    </source>
</evidence>
<proteinExistence type="inferred from homology"/>